<proteinExistence type="predicted"/>
<organism evidence="1">
    <name type="scientific">virus sp. ctnRj46</name>
    <dbReference type="NCBI Taxonomy" id="2826814"/>
    <lineage>
        <taxon>Viruses</taxon>
    </lineage>
</organism>
<accession>A0A8S5R6W5</accession>
<dbReference type="EMBL" id="BK015829">
    <property type="protein sequence ID" value="DAE27143.1"/>
    <property type="molecule type" value="Genomic_DNA"/>
</dbReference>
<name>A0A8S5R6W5_9VIRU</name>
<protein>
    <submittedName>
        <fullName evidence="1">Uncharacterized protein</fullName>
    </submittedName>
</protein>
<sequence length="39" mass="4402">MDTVVIRKTKFPNLKMSQRYTNDVGIDNDSNIVVYGATP</sequence>
<evidence type="ECO:0000313" key="1">
    <source>
        <dbReference type="EMBL" id="DAE27143.1"/>
    </source>
</evidence>
<reference evidence="1" key="1">
    <citation type="journal article" date="2021" name="Proc. Natl. Acad. Sci. U.S.A.">
        <title>A Catalog of Tens of Thousands of Viruses from Human Metagenomes Reveals Hidden Associations with Chronic Diseases.</title>
        <authorList>
            <person name="Tisza M.J."/>
            <person name="Buck C.B."/>
        </authorList>
    </citation>
    <scope>NUCLEOTIDE SEQUENCE</scope>
    <source>
        <strain evidence="1">CtnRj46</strain>
    </source>
</reference>